<dbReference type="EMBL" id="JAFLVR010000038">
    <property type="protein sequence ID" value="MBO0453720.1"/>
    <property type="molecule type" value="Genomic_DNA"/>
</dbReference>
<protein>
    <submittedName>
        <fullName evidence="1">DUF2922 domain-containing protein</fullName>
    </submittedName>
</protein>
<evidence type="ECO:0000313" key="2">
    <source>
        <dbReference type="Proteomes" id="UP000664495"/>
    </source>
</evidence>
<gene>
    <name evidence="1" type="ORF">JZO85_15775</name>
</gene>
<comment type="caution">
    <text evidence="1">The sequence shown here is derived from an EMBL/GenBank/DDBJ whole genome shotgun (WGS) entry which is preliminary data.</text>
</comment>
<organism evidence="1 2">
    <name type="scientific">Candidatus Enterococcus murrayae</name>
    <dbReference type="NCBI Taxonomy" id="2815321"/>
    <lineage>
        <taxon>Bacteria</taxon>
        <taxon>Bacillati</taxon>
        <taxon>Bacillota</taxon>
        <taxon>Bacilli</taxon>
        <taxon>Lactobacillales</taxon>
        <taxon>Enterococcaceae</taxon>
        <taxon>Enterococcus</taxon>
    </lineage>
</organism>
<dbReference type="Proteomes" id="UP000664495">
    <property type="component" value="Unassembled WGS sequence"/>
</dbReference>
<dbReference type="Pfam" id="PF11148">
    <property type="entry name" value="DUF2922"/>
    <property type="match status" value="1"/>
</dbReference>
<keyword evidence="2" id="KW-1185">Reference proteome</keyword>
<dbReference type="InterPro" id="IPR021321">
    <property type="entry name" value="DUF2922"/>
</dbReference>
<name>A0ABS3HLD2_9ENTE</name>
<accession>A0ABS3HLD2</accession>
<sequence length="196" mass="21943">MKIITTKKLVSTFKKSDGKKQHLTIKDPAVDKSAAEVREALELLTTLDIFEEENGVKPFAEVDTCKYVETIKYIQFDKDNPVEAVEPTTLSKPIKVPAPVTRPKPNYEKFVDLVCPAALENLSDIHFTVEKEAAEATPEPVVLQNIDRLDSNAPTMRQPIETSPAAAPEVPPIFEKPKRKKRLIHKMKELLLGGFP</sequence>
<proteinExistence type="predicted"/>
<evidence type="ECO:0000313" key="1">
    <source>
        <dbReference type="EMBL" id="MBO0453720.1"/>
    </source>
</evidence>
<dbReference type="RefSeq" id="WP_207109480.1">
    <property type="nucleotide sequence ID" value="NZ_JAFLVR010000038.1"/>
</dbReference>
<reference evidence="1 2" key="1">
    <citation type="submission" date="2021-03" db="EMBL/GenBank/DDBJ databases">
        <title>Enterococcal diversity collection.</title>
        <authorList>
            <person name="Gilmore M.S."/>
            <person name="Schwartzman J."/>
            <person name="Van Tyne D."/>
            <person name="Martin M."/>
            <person name="Earl A.M."/>
            <person name="Manson A.L."/>
            <person name="Straub T."/>
            <person name="Salamzade R."/>
            <person name="Saavedra J."/>
            <person name="Lebreton F."/>
            <person name="Prichula J."/>
            <person name="Schaufler K."/>
            <person name="Gaca A."/>
            <person name="Sgardioli B."/>
            <person name="Wagenaar J."/>
            <person name="Strong T."/>
        </authorList>
    </citation>
    <scope>NUCLEOTIDE SEQUENCE [LARGE SCALE GENOMIC DNA]</scope>
    <source>
        <strain evidence="1 2">MJM16</strain>
    </source>
</reference>